<feature type="domain" description="Peptidoglycan binding-like" evidence="1">
    <location>
        <begin position="4"/>
        <end position="37"/>
    </location>
</feature>
<dbReference type="SUPFAM" id="SSF47090">
    <property type="entry name" value="PGBD-like"/>
    <property type="match status" value="1"/>
</dbReference>
<dbReference type="Gene3D" id="1.10.101.10">
    <property type="entry name" value="PGBD-like superfamily/PGBD"/>
    <property type="match status" value="1"/>
</dbReference>
<feature type="non-terminal residue" evidence="2">
    <location>
        <position position="1"/>
    </location>
</feature>
<sequence>ESPGKYGSGCKSAVEQFQADNGLSCDGIAGKNTIYKLCRV</sequence>
<evidence type="ECO:0000313" key="2">
    <source>
        <dbReference type="EMBL" id="HIX37909.1"/>
    </source>
</evidence>
<dbReference type="EMBL" id="DXFG01000173">
    <property type="protein sequence ID" value="HIX37909.1"/>
    <property type="molecule type" value="Genomic_DNA"/>
</dbReference>
<dbReference type="Pfam" id="PF01471">
    <property type="entry name" value="PG_binding_1"/>
    <property type="match status" value="1"/>
</dbReference>
<gene>
    <name evidence="2" type="ORF">H9738_08585</name>
</gene>
<dbReference type="InterPro" id="IPR002477">
    <property type="entry name" value="Peptidoglycan-bd-like"/>
</dbReference>
<reference evidence="2" key="2">
    <citation type="submission" date="2021-04" db="EMBL/GenBank/DDBJ databases">
        <authorList>
            <person name="Gilroy R."/>
        </authorList>
    </citation>
    <scope>NUCLEOTIDE SEQUENCE</scope>
    <source>
        <strain evidence="2">ChiHjej12B11-1927</strain>
    </source>
</reference>
<accession>A0A9D2AMR1</accession>
<proteinExistence type="predicted"/>
<name>A0A9D2AMR1_9FIRM</name>
<dbReference type="InterPro" id="IPR036365">
    <property type="entry name" value="PGBD-like_sf"/>
</dbReference>
<protein>
    <submittedName>
        <fullName evidence="2">Peptidoglycan-binding protein</fullName>
    </submittedName>
</protein>
<organism evidence="2 3">
    <name type="scientific">Candidatus Blautia pullistercoris</name>
    <dbReference type="NCBI Taxonomy" id="2838499"/>
    <lineage>
        <taxon>Bacteria</taxon>
        <taxon>Bacillati</taxon>
        <taxon>Bacillota</taxon>
        <taxon>Clostridia</taxon>
        <taxon>Lachnospirales</taxon>
        <taxon>Lachnospiraceae</taxon>
        <taxon>Blautia</taxon>
    </lineage>
</organism>
<dbReference type="InterPro" id="IPR036366">
    <property type="entry name" value="PGBDSf"/>
</dbReference>
<comment type="caution">
    <text evidence="2">The sequence shown here is derived from an EMBL/GenBank/DDBJ whole genome shotgun (WGS) entry which is preliminary data.</text>
</comment>
<evidence type="ECO:0000259" key="1">
    <source>
        <dbReference type="Pfam" id="PF01471"/>
    </source>
</evidence>
<dbReference type="Proteomes" id="UP000824230">
    <property type="component" value="Unassembled WGS sequence"/>
</dbReference>
<evidence type="ECO:0000313" key="3">
    <source>
        <dbReference type="Proteomes" id="UP000824230"/>
    </source>
</evidence>
<reference evidence="2" key="1">
    <citation type="journal article" date="2021" name="PeerJ">
        <title>Extensive microbial diversity within the chicken gut microbiome revealed by metagenomics and culture.</title>
        <authorList>
            <person name="Gilroy R."/>
            <person name="Ravi A."/>
            <person name="Getino M."/>
            <person name="Pursley I."/>
            <person name="Horton D.L."/>
            <person name="Alikhan N.F."/>
            <person name="Baker D."/>
            <person name="Gharbi K."/>
            <person name="Hall N."/>
            <person name="Watson M."/>
            <person name="Adriaenssens E.M."/>
            <person name="Foster-Nyarko E."/>
            <person name="Jarju S."/>
            <person name="Secka A."/>
            <person name="Antonio M."/>
            <person name="Oren A."/>
            <person name="Chaudhuri R.R."/>
            <person name="La Ragione R."/>
            <person name="Hildebrand F."/>
            <person name="Pallen M.J."/>
        </authorList>
    </citation>
    <scope>NUCLEOTIDE SEQUENCE</scope>
    <source>
        <strain evidence="2">ChiHjej12B11-1927</strain>
    </source>
</reference>
<dbReference type="AlphaFoldDB" id="A0A9D2AMR1"/>